<evidence type="ECO:0000313" key="5">
    <source>
        <dbReference type="Proteomes" id="UP000315648"/>
    </source>
</evidence>
<organism evidence="4 5">
    <name type="scientific">Rariglobus hedericola</name>
    <dbReference type="NCBI Taxonomy" id="2597822"/>
    <lineage>
        <taxon>Bacteria</taxon>
        <taxon>Pseudomonadati</taxon>
        <taxon>Verrucomicrobiota</taxon>
        <taxon>Opitutia</taxon>
        <taxon>Opitutales</taxon>
        <taxon>Opitutaceae</taxon>
        <taxon>Rariglobus</taxon>
    </lineage>
</organism>
<feature type="transmembrane region" description="Helical" evidence="3">
    <location>
        <begin position="154"/>
        <end position="173"/>
    </location>
</feature>
<keyword evidence="2 3" id="KW-0472">Membrane</keyword>
<dbReference type="Pfam" id="PF01066">
    <property type="entry name" value="CDP-OH_P_transf"/>
    <property type="match status" value="1"/>
</dbReference>
<dbReference type="EMBL" id="VMBG01000001">
    <property type="protein sequence ID" value="TSJ79015.1"/>
    <property type="molecule type" value="Genomic_DNA"/>
</dbReference>
<feature type="transmembrane region" description="Helical" evidence="3">
    <location>
        <begin position="109"/>
        <end position="142"/>
    </location>
</feature>
<dbReference type="PANTHER" id="PTHR10414">
    <property type="entry name" value="ETHANOLAMINEPHOSPHOTRANSFERASE"/>
    <property type="match status" value="1"/>
</dbReference>
<comment type="caution">
    <text evidence="4">The sequence shown here is derived from an EMBL/GenBank/DDBJ whole genome shotgun (WGS) entry which is preliminary data.</text>
</comment>
<gene>
    <name evidence="4" type="ORF">FPL22_06865</name>
</gene>
<keyword evidence="3" id="KW-1133">Transmembrane helix</keyword>
<dbReference type="InterPro" id="IPR043130">
    <property type="entry name" value="CDP-OH_PTrfase_TM_dom"/>
</dbReference>
<keyword evidence="5" id="KW-1185">Reference proteome</keyword>
<feature type="transmembrane region" description="Helical" evidence="3">
    <location>
        <begin position="26"/>
        <end position="45"/>
    </location>
</feature>
<dbReference type="AlphaFoldDB" id="A0A556QQU9"/>
<feature type="transmembrane region" description="Helical" evidence="3">
    <location>
        <begin position="222"/>
        <end position="241"/>
    </location>
</feature>
<dbReference type="OrthoDB" id="363028at2"/>
<dbReference type="GO" id="GO:0016020">
    <property type="term" value="C:membrane"/>
    <property type="evidence" value="ECO:0007669"/>
    <property type="project" value="UniProtKB-SubCell"/>
</dbReference>
<dbReference type="GO" id="GO:0008654">
    <property type="term" value="P:phospholipid biosynthetic process"/>
    <property type="evidence" value="ECO:0007669"/>
    <property type="project" value="InterPro"/>
</dbReference>
<dbReference type="Proteomes" id="UP000315648">
    <property type="component" value="Unassembled WGS sequence"/>
</dbReference>
<evidence type="ECO:0000256" key="3">
    <source>
        <dbReference type="SAM" id="Phobius"/>
    </source>
</evidence>
<protein>
    <recommendedName>
        <fullName evidence="6">CDP-alcohol phosphatidyltransferase family protein</fullName>
    </recommendedName>
</protein>
<name>A0A556QQU9_9BACT</name>
<feature type="transmembrane region" description="Helical" evidence="3">
    <location>
        <begin position="52"/>
        <end position="81"/>
    </location>
</feature>
<proteinExistence type="predicted"/>
<dbReference type="InterPro" id="IPR000462">
    <property type="entry name" value="CDP-OH_P_trans"/>
</dbReference>
<feature type="transmembrane region" description="Helical" evidence="3">
    <location>
        <begin position="278"/>
        <end position="306"/>
    </location>
</feature>
<dbReference type="InterPro" id="IPR014472">
    <property type="entry name" value="CHOPT"/>
</dbReference>
<evidence type="ECO:0000256" key="2">
    <source>
        <dbReference type="ARBA" id="ARBA00023136"/>
    </source>
</evidence>
<dbReference type="GO" id="GO:0016780">
    <property type="term" value="F:phosphotransferase activity, for other substituted phosphate groups"/>
    <property type="evidence" value="ECO:0007669"/>
    <property type="project" value="InterPro"/>
</dbReference>
<dbReference type="Gene3D" id="1.20.120.1760">
    <property type="match status" value="1"/>
</dbReference>
<evidence type="ECO:0008006" key="6">
    <source>
        <dbReference type="Google" id="ProtNLM"/>
    </source>
</evidence>
<reference evidence="4 5" key="1">
    <citation type="submission" date="2019-07" db="EMBL/GenBank/DDBJ databases">
        <title>Description of 53C-WASEF.</title>
        <authorList>
            <person name="Pitt A."/>
            <person name="Hahn M.W."/>
        </authorList>
    </citation>
    <scope>NUCLEOTIDE SEQUENCE [LARGE SCALE GENOMIC DNA]</scope>
    <source>
        <strain evidence="4 5">53C-WASEF</strain>
    </source>
</reference>
<sequence length="340" mass="37106">MRSDVPTYSYTCVDRSLLVRPFCRYFVHWFVVWMPPAVPANLLTLGSSACMWVMLAMALAADNAAVLAPAFLILMAGYVIYDHADGMHSRRTGTSSPLGEYLDHFTDVFHGAIAVVVMFLVAGRADSAVCLIVLWAVLMAGAATMAEERERKELYFGLTGPLEAMLLTLVFFASWCWPGAAEWWHAPLVGGRTVFECVMIAGAIGSVMTSAACVLRIKRLPAGLAAYALMSALLCARGLYFDVTWWETALLLTLHGADYTGRVIAGHLLGTKRPWPDFVVPILMLGVSLCGVPSMVWAWGAAAYLASRVVRSTGGMLMVFGHHWRWLNPPAVVVNDAVKN</sequence>
<dbReference type="PANTHER" id="PTHR10414:SF37">
    <property type="entry name" value="BB IN A BOXCAR, ISOFORM C"/>
    <property type="match status" value="1"/>
</dbReference>
<accession>A0A556QQU9</accession>
<dbReference type="RefSeq" id="WP_144229358.1">
    <property type="nucleotide sequence ID" value="NZ_CBCRVV010000005.1"/>
</dbReference>
<comment type="subcellular location">
    <subcellularLocation>
        <location evidence="1">Membrane</location>
    </subcellularLocation>
</comment>
<evidence type="ECO:0000313" key="4">
    <source>
        <dbReference type="EMBL" id="TSJ79015.1"/>
    </source>
</evidence>
<feature type="transmembrane region" description="Helical" evidence="3">
    <location>
        <begin position="193"/>
        <end position="215"/>
    </location>
</feature>
<evidence type="ECO:0000256" key="1">
    <source>
        <dbReference type="ARBA" id="ARBA00004370"/>
    </source>
</evidence>
<keyword evidence="3" id="KW-0812">Transmembrane</keyword>